<comment type="function">
    <text evidence="1 11">Catalyzes the 6-electron oxidation of protoporphyrinogen-IX to form protoporphyrin-IX.</text>
</comment>
<dbReference type="PANTHER" id="PTHR42923">
    <property type="entry name" value="PROTOPORPHYRINOGEN OXIDASE"/>
    <property type="match status" value="1"/>
</dbReference>
<dbReference type="Proteomes" id="UP000681722">
    <property type="component" value="Unassembled WGS sequence"/>
</dbReference>
<dbReference type="InterPro" id="IPR036188">
    <property type="entry name" value="FAD/NAD-bd_sf"/>
</dbReference>
<dbReference type="GO" id="GO:0006782">
    <property type="term" value="P:protoporphyrinogen IX biosynthetic process"/>
    <property type="evidence" value="ECO:0007669"/>
    <property type="project" value="UniProtKB-UniRule"/>
</dbReference>
<dbReference type="EMBL" id="CAJOBA010055996">
    <property type="protein sequence ID" value="CAF4288456.1"/>
    <property type="molecule type" value="Genomic_DNA"/>
</dbReference>
<dbReference type="PANTHER" id="PTHR42923:SF3">
    <property type="entry name" value="PROTOPORPHYRINOGEN OXIDASE"/>
    <property type="match status" value="1"/>
</dbReference>
<evidence type="ECO:0000256" key="2">
    <source>
        <dbReference type="ARBA" id="ARBA00005073"/>
    </source>
</evidence>
<dbReference type="InterPro" id="IPR002937">
    <property type="entry name" value="Amino_oxidase"/>
</dbReference>
<dbReference type="GO" id="GO:0004729">
    <property type="term" value="F:oxygen-dependent protoporphyrinogen oxidase activity"/>
    <property type="evidence" value="ECO:0007669"/>
    <property type="project" value="UniProtKB-UniRule"/>
</dbReference>
<evidence type="ECO:0000256" key="3">
    <source>
        <dbReference type="ARBA" id="ARBA00010551"/>
    </source>
</evidence>
<dbReference type="AlphaFoldDB" id="A0A813RHB0"/>
<comment type="similarity">
    <text evidence="3 11">Belongs to the protoporphyrinogen/coproporphyrinogen oxidase family. Protoporphyrinogen oxidase subfamily.</text>
</comment>
<dbReference type="Proteomes" id="UP000677228">
    <property type="component" value="Unassembled WGS sequence"/>
</dbReference>
<dbReference type="InterPro" id="IPR050464">
    <property type="entry name" value="Zeta_carotene_desat/Oxidored"/>
</dbReference>
<keyword evidence="9 11" id="KW-0627">Porphyrin biosynthesis</keyword>
<keyword evidence="7 11" id="KW-0560">Oxidoreductase</keyword>
<evidence type="ECO:0000256" key="8">
    <source>
        <dbReference type="ARBA" id="ARBA00023133"/>
    </source>
</evidence>
<dbReference type="SUPFAM" id="SSF54373">
    <property type="entry name" value="FAD-linked reductases, C-terminal domain"/>
    <property type="match status" value="1"/>
</dbReference>
<keyword evidence="8 11" id="KW-0350">Heme biosynthesis</keyword>
<keyword evidence="5 11" id="KW-0285">Flavoprotein</keyword>
<proteinExistence type="inferred from homology"/>
<evidence type="ECO:0000256" key="5">
    <source>
        <dbReference type="ARBA" id="ARBA00022630"/>
    </source>
</evidence>
<dbReference type="OrthoDB" id="419752at2759"/>
<comment type="subcellular location">
    <subcellularLocation>
        <location evidence="11">Mitochondrion inner membrane</location>
    </subcellularLocation>
</comment>
<reference evidence="13" key="1">
    <citation type="submission" date="2021-02" db="EMBL/GenBank/DDBJ databases">
        <authorList>
            <person name="Nowell W R."/>
        </authorList>
    </citation>
    <scope>NUCLEOTIDE SEQUENCE</scope>
</reference>
<evidence type="ECO:0000256" key="4">
    <source>
        <dbReference type="ARBA" id="ARBA00012867"/>
    </source>
</evidence>
<comment type="caution">
    <text evidence="13">The sequence shown here is derived from an EMBL/GenBank/DDBJ whole genome shotgun (WGS) entry which is preliminary data.</text>
</comment>
<evidence type="ECO:0000256" key="9">
    <source>
        <dbReference type="ARBA" id="ARBA00023244"/>
    </source>
</evidence>
<comment type="cofactor">
    <cofactor evidence="11">
        <name>FAD</name>
        <dbReference type="ChEBI" id="CHEBI:57692"/>
    </cofactor>
    <text evidence="11">Binds 1 FAD per subunit.</text>
</comment>
<evidence type="ECO:0000313" key="13">
    <source>
        <dbReference type="EMBL" id="CAF0780922.1"/>
    </source>
</evidence>
<dbReference type="UniPathway" id="UPA00251">
    <property type="reaction ID" value="UER00324"/>
</dbReference>
<keyword evidence="17" id="KW-1185">Reference proteome</keyword>
<dbReference type="SUPFAM" id="SSF51905">
    <property type="entry name" value="FAD/NAD(P)-binding domain"/>
    <property type="match status" value="1"/>
</dbReference>
<dbReference type="NCBIfam" id="TIGR00562">
    <property type="entry name" value="proto_IX_ox"/>
    <property type="match status" value="1"/>
</dbReference>
<gene>
    <name evidence="13" type="ORF">GPM918_LOCUS2461</name>
    <name evidence="14" type="ORF">OVA965_LOCUS36888</name>
    <name evidence="15" type="ORF">SRO942_LOCUS2461</name>
    <name evidence="16" type="ORF">TMI583_LOCUS37923</name>
</gene>
<dbReference type="EMBL" id="CAJNOQ010000274">
    <property type="protein sequence ID" value="CAF0780922.1"/>
    <property type="molecule type" value="Genomic_DNA"/>
</dbReference>
<dbReference type="Proteomes" id="UP000682733">
    <property type="component" value="Unassembled WGS sequence"/>
</dbReference>
<evidence type="ECO:0000256" key="11">
    <source>
        <dbReference type="RuleBase" id="RU367069"/>
    </source>
</evidence>
<comment type="pathway">
    <text evidence="2 11">Porphyrin-containing compound metabolism; protoporphyrin-IX biosynthesis; protoporphyrin-IX from protoporphyrinogen-IX: step 1/1.</text>
</comment>
<evidence type="ECO:0000313" key="15">
    <source>
        <dbReference type="EMBL" id="CAF3564134.1"/>
    </source>
</evidence>
<dbReference type="EMBL" id="CAJNOK010033991">
    <property type="protein sequence ID" value="CAF1499900.1"/>
    <property type="molecule type" value="Genomic_DNA"/>
</dbReference>
<dbReference type="Pfam" id="PF01593">
    <property type="entry name" value="Amino_oxidase"/>
    <property type="match status" value="1"/>
</dbReference>
<dbReference type="GO" id="GO:0005743">
    <property type="term" value="C:mitochondrial inner membrane"/>
    <property type="evidence" value="ECO:0007669"/>
    <property type="project" value="UniProtKB-SubCell"/>
</dbReference>
<protein>
    <recommendedName>
        <fullName evidence="4 11">Protoporphyrinogen oxidase</fullName>
        <ecNumber evidence="4 11">1.3.3.4</ecNumber>
    </recommendedName>
</protein>
<evidence type="ECO:0000256" key="7">
    <source>
        <dbReference type="ARBA" id="ARBA00023002"/>
    </source>
</evidence>
<evidence type="ECO:0000313" key="16">
    <source>
        <dbReference type="EMBL" id="CAF4288456.1"/>
    </source>
</evidence>
<dbReference type="Proteomes" id="UP000663829">
    <property type="component" value="Unassembled WGS sequence"/>
</dbReference>
<keyword evidence="6 11" id="KW-0274">FAD</keyword>
<dbReference type="EC" id="1.3.3.4" evidence="4 11"/>
<evidence type="ECO:0000256" key="6">
    <source>
        <dbReference type="ARBA" id="ARBA00022827"/>
    </source>
</evidence>
<feature type="domain" description="Amine oxidase" evidence="12">
    <location>
        <begin position="12"/>
        <end position="484"/>
    </location>
</feature>
<dbReference type="Gene3D" id="3.50.50.60">
    <property type="entry name" value="FAD/NAD(P)-binding domain"/>
    <property type="match status" value="1"/>
</dbReference>
<comment type="catalytic activity">
    <reaction evidence="10 11">
        <text>protoporphyrinogen IX + 3 O2 = protoporphyrin IX + 3 H2O2</text>
        <dbReference type="Rhea" id="RHEA:25576"/>
        <dbReference type="ChEBI" id="CHEBI:15379"/>
        <dbReference type="ChEBI" id="CHEBI:16240"/>
        <dbReference type="ChEBI" id="CHEBI:57306"/>
        <dbReference type="ChEBI" id="CHEBI:57307"/>
        <dbReference type="EC" id="1.3.3.4"/>
    </reaction>
</comment>
<name>A0A813RHB0_9BILA</name>
<evidence type="ECO:0000256" key="10">
    <source>
        <dbReference type="ARBA" id="ARBA00047554"/>
    </source>
</evidence>
<organism evidence="13 17">
    <name type="scientific">Didymodactylos carnosus</name>
    <dbReference type="NCBI Taxonomy" id="1234261"/>
    <lineage>
        <taxon>Eukaryota</taxon>
        <taxon>Metazoa</taxon>
        <taxon>Spiralia</taxon>
        <taxon>Gnathifera</taxon>
        <taxon>Rotifera</taxon>
        <taxon>Eurotatoria</taxon>
        <taxon>Bdelloidea</taxon>
        <taxon>Philodinida</taxon>
        <taxon>Philodinidae</taxon>
        <taxon>Didymodactylos</taxon>
    </lineage>
</organism>
<evidence type="ECO:0000256" key="1">
    <source>
        <dbReference type="ARBA" id="ARBA00002600"/>
    </source>
</evidence>
<sequence>MSNIIGILGGGIGGLVSAYYLAQKALLTKTNITILLFEKSSRFGGWIKSNHLTKTYDKHIFELGPRTLRLKSGFSSLSNYPAINTLELLKNLQIFDTQFSPIETKSPTYRNRLIYYQNKLINLENLSIIYGGKPLKFPPFVYLLYEYFSPSIKVEDESIRSFLHRRLGDMLSEDIVEYLLDPLLKGIYAGSVNNLSAKTVLRKLFNSEQKYGSVIAGWNKMKIIDDKEQSIFDDLQHSNYKDLINKYSIYYFKDGMEILVQTLIKYLRSLPNIQLYENEAIEKIEFCQNSTVKLKTKLNRLINVDHLISALPSYELASIINNNNNLKTVLNRIPFVPMIVVNLLYSNKNIFPQSAFGYLIPSKEESYLLGVLFDSCVREQTDKEKMGSQLTVMMGGAWYDKLKLNRYSDEQLLKTIQNELKKHINLDEKPIHYQISRLNNAIPNYNVGHQNILDDLDTIIYKENLPLTLVGNSYRGVGINDVIYDARVEIEYLNLKEQRLIQRLEVN</sequence>
<evidence type="ECO:0000313" key="14">
    <source>
        <dbReference type="EMBL" id="CAF1499900.1"/>
    </source>
</evidence>
<dbReference type="InterPro" id="IPR004572">
    <property type="entry name" value="Protoporphyrinogen_oxidase"/>
</dbReference>
<dbReference type="EMBL" id="CAJOBC010000274">
    <property type="protein sequence ID" value="CAF3564134.1"/>
    <property type="molecule type" value="Genomic_DNA"/>
</dbReference>
<accession>A0A813RHB0</accession>
<evidence type="ECO:0000313" key="17">
    <source>
        <dbReference type="Proteomes" id="UP000663829"/>
    </source>
</evidence>
<evidence type="ECO:0000259" key="12">
    <source>
        <dbReference type="Pfam" id="PF01593"/>
    </source>
</evidence>